<dbReference type="RefSeq" id="WP_071901759.1">
    <property type="nucleotide sequence ID" value="NZ_MPIN01000008.1"/>
</dbReference>
<dbReference type="STRING" id="83449.BON30_29520"/>
<organism evidence="2 3">
    <name type="scientific">Cystobacter ferrugineus</name>
    <dbReference type="NCBI Taxonomy" id="83449"/>
    <lineage>
        <taxon>Bacteria</taxon>
        <taxon>Pseudomonadati</taxon>
        <taxon>Myxococcota</taxon>
        <taxon>Myxococcia</taxon>
        <taxon>Myxococcales</taxon>
        <taxon>Cystobacterineae</taxon>
        <taxon>Archangiaceae</taxon>
        <taxon>Cystobacter</taxon>
    </lineage>
</organism>
<name>A0A1L9B5C1_9BACT</name>
<feature type="signal peptide" evidence="1">
    <location>
        <begin position="1"/>
        <end position="17"/>
    </location>
</feature>
<proteinExistence type="predicted"/>
<evidence type="ECO:0008006" key="4">
    <source>
        <dbReference type="Google" id="ProtNLM"/>
    </source>
</evidence>
<evidence type="ECO:0000256" key="1">
    <source>
        <dbReference type="SAM" id="SignalP"/>
    </source>
</evidence>
<dbReference type="OrthoDB" id="5515747at2"/>
<dbReference type="Proteomes" id="UP000182229">
    <property type="component" value="Unassembled WGS sequence"/>
</dbReference>
<keyword evidence="1" id="KW-0732">Signal</keyword>
<feature type="chain" id="PRO_5012950811" description="Outer membrane protein beta-barrel domain-containing protein" evidence="1">
    <location>
        <begin position="18"/>
        <end position="177"/>
    </location>
</feature>
<accession>A0A1L9B5C1</accession>
<sequence length="177" mass="18509">MRSWLLLAALLPHAALASEHGLSLGATAVLLTNGGVYNVTSPRLGLEAAYTYGRDAWRLGGGVRWAPGGGGSLPAEVYARVLLTAPSGTWRPAVGPEVGLSGLPIIIAPRGGLPDDLAQAQAHKLAPFYVAVHAQPLRFVFRSFTVSALELQWGTPINQPGAALRLQLGLLHLGVVL</sequence>
<dbReference type="EMBL" id="MPIN01000008">
    <property type="protein sequence ID" value="OJH37423.1"/>
    <property type="molecule type" value="Genomic_DNA"/>
</dbReference>
<protein>
    <recommendedName>
        <fullName evidence="4">Outer membrane protein beta-barrel domain-containing protein</fullName>
    </recommendedName>
</protein>
<keyword evidence="3" id="KW-1185">Reference proteome</keyword>
<comment type="caution">
    <text evidence="2">The sequence shown here is derived from an EMBL/GenBank/DDBJ whole genome shotgun (WGS) entry which is preliminary data.</text>
</comment>
<dbReference type="AlphaFoldDB" id="A0A1L9B5C1"/>
<gene>
    <name evidence="2" type="ORF">BON30_29520</name>
</gene>
<evidence type="ECO:0000313" key="3">
    <source>
        <dbReference type="Proteomes" id="UP000182229"/>
    </source>
</evidence>
<reference evidence="2 3" key="2">
    <citation type="submission" date="2016-12" db="EMBL/GenBank/DDBJ databases">
        <title>Draft Genome Sequence of Cystobacter ferrugineus Strain Cbfe23.</title>
        <authorList>
            <person name="Akbar S."/>
            <person name="Dowd S.E."/>
            <person name="Stevens D.C."/>
        </authorList>
    </citation>
    <scope>NUCLEOTIDE SEQUENCE [LARGE SCALE GENOMIC DNA]</scope>
    <source>
        <strain evidence="2 3">Cbfe23</strain>
    </source>
</reference>
<evidence type="ECO:0000313" key="2">
    <source>
        <dbReference type="EMBL" id="OJH37423.1"/>
    </source>
</evidence>
<reference evidence="3" key="1">
    <citation type="submission" date="2016-11" db="EMBL/GenBank/DDBJ databases">
        <authorList>
            <person name="Shukria A."/>
            <person name="Stevens D.C."/>
        </authorList>
    </citation>
    <scope>NUCLEOTIDE SEQUENCE [LARGE SCALE GENOMIC DNA]</scope>
    <source>
        <strain evidence="3">Cbfe23</strain>
    </source>
</reference>